<dbReference type="CDD" id="cd01104">
    <property type="entry name" value="HTH_MlrA-CarA"/>
    <property type="match status" value="1"/>
</dbReference>
<dbReference type="AlphaFoldDB" id="A0A254NI31"/>
<dbReference type="Gene3D" id="1.10.1660.10">
    <property type="match status" value="1"/>
</dbReference>
<dbReference type="Pfam" id="PF02607">
    <property type="entry name" value="B12-binding_2"/>
    <property type="match status" value="1"/>
</dbReference>
<keyword evidence="4" id="KW-1185">Reference proteome</keyword>
<dbReference type="InterPro" id="IPR003759">
    <property type="entry name" value="Cbl-bd_cap"/>
</dbReference>
<dbReference type="Pfam" id="PF13411">
    <property type="entry name" value="MerR_1"/>
    <property type="match status" value="1"/>
</dbReference>
<dbReference type="EMBL" id="NISI01000002">
    <property type="protein sequence ID" value="OWR04603.1"/>
    <property type="molecule type" value="Genomic_DNA"/>
</dbReference>
<dbReference type="GO" id="GO:0003677">
    <property type="term" value="F:DNA binding"/>
    <property type="evidence" value="ECO:0007669"/>
    <property type="project" value="InterPro"/>
</dbReference>
<dbReference type="InterPro" id="IPR036594">
    <property type="entry name" value="Meth_synthase_dom"/>
</dbReference>
<dbReference type="SUPFAM" id="SSF46955">
    <property type="entry name" value="Putative DNA-binding domain"/>
    <property type="match status" value="1"/>
</dbReference>
<accession>A0A254NI31</accession>
<dbReference type="InterPro" id="IPR036724">
    <property type="entry name" value="Cobalamin-bd_sf"/>
</dbReference>
<feature type="domain" description="B12-binding" evidence="2">
    <location>
        <begin position="197"/>
        <end position="323"/>
    </location>
</feature>
<proteinExistence type="predicted"/>
<evidence type="ECO:0000259" key="1">
    <source>
        <dbReference type="PROSITE" id="PS50937"/>
    </source>
</evidence>
<gene>
    <name evidence="3" type="ORF">CDO81_08455</name>
</gene>
<organism evidence="3 4">
    <name type="scientific">Roseateles puraquae</name>
    <dbReference type="NCBI Taxonomy" id="431059"/>
    <lineage>
        <taxon>Bacteria</taxon>
        <taxon>Pseudomonadati</taxon>
        <taxon>Pseudomonadota</taxon>
        <taxon>Betaproteobacteria</taxon>
        <taxon>Burkholderiales</taxon>
        <taxon>Sphaerotilaceae</taxon>
        <taxon>Roseateles</taxon>
    </lineage>
</organism>
<dbReference type="PROSITE" id="PS51332">
    <property type="entry name" value="B12_BINDING"/>
    <property type="match status" value="1"/>
</dbReference>
<feature type="domain" description="HTH merR-type" evidence="1">
    <location>
        <begin position="31"/>
        <end position="78"/>
    </location>
</feature>
<comment type="caution">
    <text evidence="3">The sequence shown here is derived from an EMBL/GenBank/DDBJ whole genome shotgun (WGS) entry which is preliminary data.</text>
</comment>
<protein>
    <submittedName>
        <fullName evidence="3">Cobalamin-binding protein</fullName>
    </submittedName>
</protein>
<dbReference type="RefSeq" id="WP_088482738.1">
    <property type="nucleotide sequence ID" value="NZ_NISI01000002.1"/>
</dbReference>
<name>A0A254NI31_9BURK</name>
<dbReference type="PROSITE" id="PS50937">
    <property type="entry name" value="HTH_MERR_2"/>
    <property type="match status" value="1"/>
</dbReference>
<dbReference type="GO" id="GO:0046872">
    <property type="term" value="F:metal ion binding"/>
    <property type="evidence" value="ECO:0007669"/>
    <property type="project" value="InterPro"/>
</dbReference>
<dbReference type="SUPFAM" id="SSF52242">
    <property type="entry name" value="Cobalamin (vitamin B12)-binding domain"/>
    <property type="match status" value="1"/>
</dbReference>
<dbReference type="Gene3D" id="1.10.1240.10">
    <property type="entry name" value="Methionine synthase domain"/>
    <property type="match status" value="1"/>
</dbReference>
<dbReference type="InterPro" id="IPR000551">
    <property type="entry name" value="MerR-type_HTH_dom"/>
</dbReference>
<dbReference type="InterPro" id="IPR009061">
    <property type="entry name" value="DNA-bd_dom_put_sf"/>
</dbReference>
<dbReference type="Gene3D" id="3.40.50.280">
    <property type="entry name" value="Cobalamin-binding domain"/>
    <property type="match status" value="1"/>
</dbReference>
<dbReference type="OrthoDB" id="9800334at2"/>
<dbReference type="GO" id="GO:0006355">
    <property type="term" value="P:regulation of DNA-templated transcription"/>
    <property type="evidence" value="ECO:0007669"/>
    <property type="project" value="InterPro"/>
</dbReference>
<sequence length="324" mass="34527">MTGPETYAPSEGTDAAPPAGAIGIAAVERETGINKETLRVWERRYGFPAPWRDATGERLYPPEQVHKLRLVRRLMDAGHRPGRVVGAPVEELATLLQPAPNPLLNPGAPAEAPEIAACTDALKQHDIDGLRRLMSQAVLRRGLAGAVTEVFAPMTTRIGELWMAGDLQVFQEHIYSESLQLVLRQAIQALPAPAAGGPRVLLTTLPGETHVLGLLMAEALLTLEGAACLSLGAQTPLGQLVAAAEVHRSHVVALSFSIQLANRAVHDGLTDLRAMLPPTVEIWAGGASRALRQTSAIEGVRCLNGLGDITAEVTRLRELLESGL</sequence>
<evidence type="ECO:0000313" key="4">
    <source>
        <dbReference type="Proteomes" id="UP000197446"/>
    </source>
</evidence>
<dbReference type="InterPro" id="IPR006158">
    <property type="entry name" value="Cobalamin-bd"/>
</dbReference>
<evidence type="ECO:0000259" key="2">
    <source>
        <dbReference type="PROSITE" id="PS51332"/>
    </source>
</evidence>
<reference evidence="3 4" key="1">
    <citation type="journal article" date="2007" name="Int. J. Syst. Evol. Microbiol.">
        <title>Description of Pelomonas aquatica sp. nov. and Pelomonas puraquae sp. nov., isolated from industrial and haemodialysis water.</title>
        <authorList>
            <person name="Gomila M."/>
            <person name="Bowien B."/>
            <person name="Falsen E."/>
            <person name="Moore E.R."/>
            <person name="Lalucat J."/>
        </authorList>
    </citation>
    <scope>NUCLEOTIDE SEQUENCE [LARGE SCALE GENOMIC DNA]</scope>
    <source>
        <strain evidence="3 4">CCUG 52769</strain>
    </source>
</reference>
<dbReference type="Proteomes" id="UP000197446">
    <property type="component" value="Unassembled WGS sequence"/>
</dbReference>
<dbReference type="GO" id="GO:0031419">
    <property type="term" value="F:cobalamin binding"/>
    <property type="evidence" value="ECO:0007669"/>
    <property type="project" value="InterPro"/>
</dbReference>
<dbReference type="SMART" id="SM00422">
    <property type="entry name" value="HTH_MERR"/>
    <property type="match status" value="1"/>
</dbReference>
<evidence type="ECO:0000313" key="3">
    <source>
        <dbReference type="EMBL" id="OWR04603.1"/>
    </source>
</evidence>